<dbReference type="EMBL" id="FMIK01000039">
    <property type="protein sequence ID" value="SCL98138.1"/>
    <property type="molecule type" value="Genomic_DNA"/>
</dbReference>
<comment type="caution">
    <text evidence="3">The sequence shown here is derived from an EMBL/GenBank/DDBJ whole genome shotgun (WGS) entry which is preliminary data.</text>
</comment>
<dbReference type="Proteomes" id="UP000242164">
    <property type="component" value="Unassembled WGS sequence"/>
</dbReference>
<keyword evidence="2" id="KW-0812">Transmembrane</keyword>
<feature type="coiled-coil region" evidence="1">
    <location>
        <begin position="26"/>
        <end position="53"/>
    </location>
</feature>
<evidence type="ECO:0000256" key="1">
    <source>
        <dbReference type="SAM" id="Coils"/>
    </source>
</evidence>
<keyword evidence="2" id="KW-0472">Membrane</keyword>
<reference evidence="3 4" key="1">
    <citation type="submission" date="2016-08" db="EMBL/GenBank/DDBJ databases">
        <authorList>
            <person name="Loux V."/>
            <person name="Rue O."/>
        </authorList>
    </citation>
    <scope>NUCLEOTIDE SEQUENCE [LARGE SCALE GENOMIC DNA]</scope>
    <source>
        <strain evidence="3 4">AFSSA_08CEB44bac</strain>
    </source>
</reference>
<accession>A0AAX2CJF7</accession>
<keyword evidence="2" id="KW-1133">Transmembrane helix</keyword>
<evidence type="ECO:0000313" key="4">
    <source>
        <dbReference type="Proteomes" id="UP000242164"/>
    </source>
</evidence>
<sequence length="56" mass="6149">MDPALAESTFSLFITGLVIVVVFGGIAVAGTFIEQLINENERLEEENKKLRKGKVI</sequence>
<gene>
    <name evidence="3" type="ORF">BCB44BAC_02968</name>
</gene>
<evidence type="ECO:0000256" key="2">
    <source>
        <dbReference type="SAM" id="Phobius"/>
    </source>
</evidence>
<protein>
    <submittedName>
        <fullName evidence="3">Uncharacterized protein</fullName>
    </submittedName>
</protein>
<evidence type="ECO:0000313" key="3">
    <source>
        <dbReference type="EMBL" id="SCL98138.1"/>
    </source>
</evidence>
<dbReference type="AlphaFoldDB" id="A0AAX2CJF7"/>
<proteinExistence type="predicted"/>
<dbReference type="RefSeq" id="WP_176371944.1">
    <property type="nucleotide sequence ID" value="NZ_FMIK01000039.1"/>
</dbReference>
<keyword evidence="1" id="KW-0175">Coiled coil</keyword>
<organism evidence="3 4">
    <name type="scientific">Bacillus cytotoxicus</name>
    <dbReference type="NCBI Taxonomy" id="580165"/>
    <lineage>
        <taxon>Bacteria</taxon>
        <taxon>Bacillati</taxon>
        <taxon>Bacillota</taxon>
        <taxon>Bacilli</taxon>
        <taxon>Bacillales</taxon>
        <taxon>Bacillaceae</taxon>
        <taxon>Bacillus</taxon>
        <taxon>Bacillus cereus group</taxon>
    </lineage>
</organism>
<name>A0AAX2CJF7_9BACI</name>
<feature type="transmembrane region" description="Helical" evidence="2">
    <location>
        <begin position="12"/>
        <end position="33"/>
    </location>
</feature>